<sequence>MNKLIVDTNLLLLIVIGAIDDGKYIKSSKRLNDYNEKDYQTVLEFISLYDEVFITPYIATEVSNLIDLDRTVRDKVFEFAREFFKTLIHIASDINNDSIGDSFIKYGLTDNSLIRLVNDYHILTNDDRLCEYLVLINQKNVIPYSIAKKVATI</sequence>
<comment type="caution">
    <text evidence="1">The sequence shown here is derived from an EMBL/GenBank/DDBJ whole genome shotgun (WGS) entry which is preliminary data.</text>
</comment>
<dbReference type="RefSeq" id="WP_128314152.1">
    <property type="nucleotide sequence ID" value="NZ_JAOCFK010000013.1"/>
</dbReference>
<dbReference type="AlphaFoldDB" id="A0AA42RD86"/>
<dbReference type="Proteomes" id="UP001161704">
    <property type="component" value="Unassembled WGS sequence"/>
</dbReference>
<reference evidence="1" key="1">
    <citation type="submission" date="2022-09" db="EMBL/GenBank/DDBJ databases">
        <title>Intensive care unit water sources are persistently colonized with multi-drug resistant bacteria and are the site of extensive horizontal gene transfer of antibiotic resistance genes.</title>
        <authorList>
            <person name="Diorio-Toth L."/>
        </authorList>
    </citation>
    <scope>NUCLEOTIDE SEQUENCE</scope>
    <source>
        <strain evidence="1">GD03710</strain>
    </source>
</reference>
<evidence type="ECO:0000313" key="2">
    <source>
        <dbReference type="Proteomes" id="UP001161704"/>
    </source>
</evidence>
<dbReference type="EMBL" id="JAOCIZ010000184">
    <property type="protein sequence ID" value="MDH1507914.1"/>
    <property type="molecule type" value="Genomic_DNA"/>
</dbReference>
<gene>
    <name evidence="1" type="ORF">N5I20_23035</name>
</gene>
<proteinExistence type="predicted"/>
<evidence type="ECO:0000313" key="1">
    <source>
        <dbReference type="EMBL" id="MDH1507914.1"/>
    </source>
</evidence>
<accession>A0AA42RD86</accession>
<name>A0AA42RD86_AERCA</name>
<protein>
    <recommendedName>
        <fullName evidence="3">PIN domain-containing protein</fullName>
    </recommendedName>
</protein>
<evidence type="ECO:0008006" key="3">
    <source>
        <dbReference type="Google" id="ProtNLM"/>
    </source>
</evidence>
<organism evidence="1 2">
    <name type="scientific">Aeromonas caviae</name>
    <name type="common">Aeromonas punctata</name>
    <dbReference type="NCBI Taxonomy" id="648"/>
    <lineage>
        <taxon>Bacteria</taxon>
        <taxon>Pseudomonadati</taxon>
        <taxon>Pseudomonadota</taxon>
        <taxon>Gammaproteobacteria</taxon>
        <taxon>Aeromonadales</taxon>
        <taxon>Aeromonadaceae</taxon>
        <taxon>Aeromonas</taxon>
    </lineage>
</organism>